<dbReference type="PROSITE" id="PS51186">
    <property type="entry name" value="GNAT"/>
    <property type="match status" value="1"/>
</dbReference>
<feature type="domain" description="N-acetyltransferase" evidence="1">
    <location>
        <begin position="19"/>
        <end position="166"/>
    </location>
</feature>
<organism evidence="2 3">
    <name type="scientific">Spirosoma validum</name>
    <dbReference type="NCBI Taxonomy" id="2771355"/>
    <lineage>
        <taxon>Bacteria</taxon>
        <taxon>Pseudomonadati</taxon>
        <taxon>Bacteroidota</taxon>
        <taxon>Cytophagia</taxon>
        <taxon>Cytophagales</taxon>
        <taxon>Cytophagaceae</taxon>
        <taxon>Spirosoma</taxon>
    </lineage>
</organism>
<reference evidence="2" key="1">
    <citation type="submission" date="2020-09" db="EMBL/GenBank/DDBJ databases">
        <authorList>
            <person name="Kim M.K."/>
        </authorList>
    </citation>
    <scope>NUCLEOTIDE SEQUENCE</scope>
    <source>
        <strain evidence="2">BT704</strain>
    </source>
</reference>
<name>A0A927B209_9BACT</name>
<dbReference type="Gene3D" id="3.40.630.30">
    <property type="match status" value="1"/>
</dbReference>
<dbReference type="RefSeq" id="WP_191039595.1">
    <property type="nucleotide sequence ID" value="NZ_JACXAA010000004.1"/>
</dbReference>
<dbReference type="EMBL" id="JACXAA010000004">
    <property type="protein sequence ID" value="MBD2753958.1"/>
    <property type="molecule type" value="Genomic_DNA"/>
</dbReference>
<dbReference type="CDD" id="cd04301">
    <property type="entry name" value="NAT_SF"/>
    <property type="match status" value="1"/>
</dbReference>
<comment type="caution">
    <text evidence="2">The sequence shown here is derived from an EMBL/GenBank/DDBJ whole genome shotgun (WGS) entry which is preliminary data.</text>
</comment>
<dbReference type="PANTHER" id="PTHR43328">
    <property type="entry name" value="ACETYLTRANSFERASE-RELATED"/>
    <property type="match status" value="1"/>
</dbReference>
<gene>
    <name evidence="2" type="ORF">IC230_13710</name>
</gene>
<evidence type="ECO:0000259" key="1">
    <source>
        <dbReference type="PROSITE" id="PS51186"/>
    </source>
</evidence>
<evidence type="ECO:0000313" key="3">
    <source>
        <dbReference type="Proteomes" id="UP000653797"/>
    </source>
</evidence>
<dbReference type="SUPFAM" id="SSF55729">
    <property type="entry name" value="Acyl-CoA N-acyltransferases (Nat)"/>
    <property type="match status" value="1"/>
</dbReference>
<proteinExistence type="predicted"/>
<dbReference type="InterPro" id="IPR000182">
    <property type="entry name" value="GNAT_dom"/>
</dbReference>
<keyword evidence="3" id="KW-1185">Reference proteome</keyword>
<evidence type="ECO:0000313" key="2">
    <source>
        <dbReference type="EMBL" id="MBD2753958.1"/>
    </source>
</evidence>
<dbReference type="AlphaFoldDB" id="A0A927B209"/>
<dbReference type="InterPro" id="IPR016181">
    <property type="entry name" value="Acyl_CoA_acyltransferase"/>
</dbReference>
<dbReference type="GO" id="GO:0016747">
    <property type="term" value="F:acyltransferase activity, transferring groups other than amino-acyl groups"/>
    <property type="evidence" value="ECO:0007669"/>
    <property type="project" value="InterPro"/>
</dbReference>
<protein>
    <submittedName>
        <fullName evidence="2">GNAT family N-acetyltransferase</fullName>
    </submittedName>
</protein>
<dbReference type="Pfam" id="PF13302">
    <property type="entry name" value="Acetyltransf_3"/>
    <property type="match status" value="1"/>
</dbReference>
<dbReference type="Proteomes" id="UP000653797">
    <property type="component" value="Unassembled WGS sequence"/>
</dbReference>
<accession>A0A927B209</accession>
<dbReference type="PANTHER" id="PTHR43328:SF1">
    <property type="entry name" value="N-ACETYLTRANSFERASE DOMAIN-CONTAINING PROTEIN"/>
    <property type="match status" value="1"/>
</dbReference>
<sequence>MNLDCGPCQLRPWRLSDADTLVEHANNWAIWLNLRDRFPHPYTQADADWWVKFASETTPTTILAIAVDGEAVGTIGMEIHTDIERCSAEVGYWLSEQHWRKGIMTAALRAFTTYAFDQFDLTRLYAVPFVRNEASVRILEKVGYQREGLMRRSVIKDGVVLDQFLYAYVV</sequence>